<dbReference type="EMBL" id="JACHHN010000006">
    <property type="protein sequence ID" value="MBB5192384.1"/>
    <property type="molecule type" value="Genomic_DNA"/>
</dbReference>
<dbReference type="RefSeq" id="WP_184102054.1">
    <property type="nucleotide sequence ID" value="NZ_JACHHN010000006.1"/>
</dbReference>
<dbReference type="PANTHER" id="PTHR33164:SF101">
    <property type="entry name" value="TRANSCRIPTIONAL REPRESSOR MPRA"/>
    <property type="match status" value="1"/>
</dbReference>
<dbReference type="SUPFAM" id="SSF46785">
    <property type="entry name" value="Winged helix' DNA-binding domain"/>
    <property type="match status" value="1"/>
</dbReference>
<dbReference type="GO" id="GO:0006950">
    <property type="term" value="P:response to stress"/>
    <property type="evidence" value="ECO:0007669"/>
    <property type="project" value="TreeGrafter"/>
</dbReference>
<evidence type="ECO:0000313" key="2">
    <source>
        <dbReference type="EMBL" id="MBB5192384.1"/>
    </source>
</evidence>
<dbReference type="PRINTS" id="PR00598">
    <property type="entry name" value="HTHMARR"/>
</dbReference>
<dbReference type="InterPro" id="IPR036388">
    <property type="entry name" value="WH-like_DNA-bd_sf"/>
</dbReference>
<dbReference type="Gene3D" id="1.10.10.10">
    <property type="entry name" value="Winged helix-like DNA-binding domain superfamily/Winged helix DNA-binding domain"/>
    <property type="match status" value="1"/>
</dbReference>
<feature type="domain" description="HTH marR-type" evidence="1">
    <location>
        <begin position="34"/>
        <end position="168"/>
    </location>
</feature>
<reference evidence="2 3" key="1">
    <citation type="submission" date="2020-08" db="EMBL/GenBank/DDBJ databases">
        <title>Genomic Encyclopedia of Type Strains, Phase IV (KMG-IV): sequencing the most valuable type-strain genomes for metagenomic binning, comparative biology and taxonomic classification.</title>
        <authorList>
            <person name="Goeker M."/>
        </authorList>
    </citation>
    <scope>NUCLEOTIDE SEQUENCE [LARGE SCALE GENOMIC DNA]</scope>
    <source>
        <strain evidence="2 3">DSM 18233</strain>
    </source>
</reference>
<sequence length="171" mass="19190">MNEIHDQTDIPSFSDIENRIDRVCARVPGSNRQAVLLKMLLQHVAGGFNSRMNQVLREYGLNRISFLALIMLVSSQGKPLNPSDLAEATGESRANVTRICDELVAKELLSREPNPEDRRRIDLYLAPHGDELVKELLPKIQDYAFVAFQVLSGDECDQLETILKKLLAGFA</sequence>
<dbReference type="InterPro" id="IPR000835">
    <property type="entry name" value="HTH_MarR-typ"/>
</dbReference>
<dbReference type="InterPro" id="IPR039422">
    <property type="entry name" value="MarR/SlyA-like"/>
</dbReference>
<dbReference type="GO" id="GO:0003700">
    <property type="term" value="F:DNA-binding transcription factor activity"/>
    <property type="evidence" value="ECO:0007669"/>
    <property type="project" value="InterPro"/>
</dbReference>
<dbReference type="PROSITE" id="PS50995">
    <property type="entry name" value="HTH_MARR_2"/>
    <property type="match status" value="1"/>
</dbReference>
<comment type="caution">
    <text evidence="2">The sequence shown here is derived from an EMBL/GenBank/DDBJ whole genome shotgun (WGS) entry which is preliminary data.</text>
</comment>
<evidence type="ECO:0000259" key="1">
    <source>
        <dbReference type="PROSITE" id="PS50995"/>
    </source>
</evidence>
<dbReference type="PANTHER" id="PTHR33164">
    <property type="entry name" value="TRANSCRIPTIONAL REGULATOR, MARR FAMILY"/>
    <property type="match status" value="1"/>
</dbReference>
<gene>
    <name evidence="2" type="ORF">HNQ50_003125</name>
</gene>
<name>A0A840RIH1_9NEIS</name>
<accession>A0A840RIH1</accession>
<dbReference type="AlphaFoldDB" id="A0A840RIH1"/>
<proteinExistence type="predicted"/>
<dbReference type="SMART" id="SM00347">
    <property type="entry name" value="HTH_MARR"/>
    <property type="match status" value="1"/>
</dbReference>
<dbReference type="InterPro" id="IPR036390">
    <property type="entry name" value="WH_DNA-bd_sf"/>
</dbReference>
<dbReference type="Pfam" id="PF12802">
    <property type="entry name" value="MarR_2"/>
    <property type="match status" value="1"/>
</dbReference>
<keyword evidence="3" id="KW-1185">Reference proteome</keyword>
<protein>
    <submittedName>
        <fullName evidence="2">MarR family transcriptional repressor of emrRAB</fullName>
    </submittedName>
</protein>
<organism evidence="2 3">
    <name type="scientific">Silvimonas terrae</name>
    <dbReference type="NCBI Taxonomy" id="300266"/>
    <lineage>
        <taxon>Bacteria</taxon>
        <taxon>Pseudomonadati</taxon>
        <taxon>Pseudomonadota</taxon>
        <taxon>Betaproteobacteria</taxon>
        <taxon>Neisseriales</taxon>
        <taxon>Chitinibacteraceae</taxon>
        <taxon>Silvimonas</taxon>
    </lineage>
</organism>
<evidence type="ECO:0000313" key="3">
    <source>
        <dbReference type="Proteomes" id="UP000543030"/>
    </source>
</evidence>
<dbReference type="Proteomes" id="UP000543030">
    <property type="component" value="Unassembled WGS sequence"/>
</dbReference>